<evidence type="ECO:0000256" key="1">
    <source>
        <dbReference type="SAM" id="MobiDB-lite"/>
    </source>
</evidence>
<accession>A0A382KJ09</accession>
<feature type="compositionally biased region" description="Low complexity" evidence="1">
    <location>
        <begin position="214"/>
        <end position="224"/>
    </location>
</feature>
<dbReference type="EMBL" id="UINC01080981">
    <property type="protein sequence ID" value="SVC24428.1"/>
    <property type="molecule type" value="Genomic_DNA"/>
</dbReference>
<sequence length="232" mass="25197">MAVTVQSVLDRVQQTLQDTGGIRWSSTAELILWVNDAQREIAILKPDATSTNTTVTLAAGTKQSIPADGNRLLNVVRNMSAASSGTGKRTVRLVSRDILDSLEPSWHDPAVKGDAKHGTSVKHFMYEDQDPRNFYVYPGVSGNAYLEIIYSANPATIAANANLGVPDIYATAVMNYVLYMCYMKDSEFVANQQRANSHFNLFMSTVTGKSQIDTTTSPNTNTTPQAQISGVG</sequence>
<gene>
    <name evidence="2" type="ORF">METZ01_LOCUS277282</name>
</gene>
<evidence type="ECO:0000313" key="2">
    <source>
        <dbReference type="EMBL" id="SVC24428.1"/>
    </source>
</evidence>
<proteinExistence type="predicted"/>
<dbReference type="AlphaFoldDB" id="A0A382KJ09"/>
<dbReference type="InterPro" id="IPR056209">
    <property type="entry name" value="SU10_adaptor"/>
</dbReference>
<protein>
    <submittedName>
        <fullName evidence="2">Uncharacterized protein</fullName>
    </submittedName>
</protein>
<name>A0A382KJ09_9ZZZZ</name>
<feature type="region of interest" description="Disordered" evidence="1">
    <location>
        <begin position="211"/>
        <end position="232"/>
    </location>
</feature>
<organism evidence="2">
    <name type="scientific">marine metagenome</name>
    <dbReference type="NCBI Taxonomy" id="408172"/>
    <lineage>
        <taxon>unclassified sequences</taxon>
        <taxon>metagenomes</taxon>
        <taxon>ecological metagenomes</taxon>
    </lineage>
</organism>
<reference evidence="2" key="1">
    <citation type="submission" date="2018-05" db="EMBL/GenBank/DDBJ databases">
        <authorList>
            <person name="Lanie J.A."/>
            <person name="Ng W.-L."/>
            <person name="Kazmierczak K.M."/>
            <person name="Andrzejewski T.M."/>
            <person name="Davidsen T.M."/>
            <person name="Wayne K.J."/>
            <person name="Tettelin H."/>
            <person name="Glass J.I."/>
            <person name="Rusch D."/>
            <person name="Podicherti R."/>
            <person name="Tsui H.-C.T."/>
            <person name="Winkler M.E."/>
        </authorList>
    </citation>
    <scope>NUCLEOTIDE SEQUENCE</scope>
</reference>
<dbReference type="Pfam" id="PF24175">
    <property type="entry name" value="SU10_adaptor"/>
    <property type="match status" value="1"/>
</dbReference>